<evidence type="ECO:0000313" key="2">
    <source>
        <dbReference type="EMBL" id="AQL01163.1"/>
    </source>
</evidence>
<name>A0A1D6NSC9_MAIZE</name>
<reference evidence="2" key="1">
    <citation type="submission" date="2015-12" db="EMBL/GenBank/DDBJ databases">
        <title>Update maize B73 reference genome by single molecule sequencing technologies.</title>
        <authorList>
            <consortium name="Maize Genome Sequencing Project"/>
            <person name="Ware D."/>
        </authorList>
    </citation>
    <scope>NUCLEOTIDE SEQUENCE</scope>
    <source>
        <tissue evidence="2">Seedling</tissue>
    </source>
</reference>
<dbReference type="eggNOG" id="ENOG502R57P">
    <property type="taxonomic scope" value="Eukaryota"/>
</dbReference>
<feature type="region of interest" description="Disordered" evidence="1">
    <location>
        <begin position="195"/>
        <end position="258"/>
    </location>
</feature>
<dbReference type="EMBL" id="CM000785">
    <property type="protein sequence ID" value="AQL01163.1"/>
    <property type="molecule type" value="Genomic_DNA"/>
</dbReference>
<protein>
    <submittedName>
        <fullName evidence="2">Uncharacterized protein</fullName>
    </submittedName>
</protein>
<dbReference type="AlphaFoldDB" id="A0A1D6NSC9"/>
<sequence length="393" mass="40576">MALALASRPLGFTSRPLPSRPLTSSPSGASSHATNSSPVVTPTPATTSPPRILSRKAPTSTSSLSPAARPSLTAGRSKFHRWQEVSPASNEGPYLPFPASASPAGVAIPGSMDGRMSFRDVLLTASQAPPPGLIKDPTPPVKAVLLTAARHIHSPRRAVPDVDDGWRVEPVHGLDESSEKLCLVYPILIEATPVALGERGPGGPPSPPPPPAKGGDDPRGFSPRRLAGSGGCSGDGRSSRGSARGPVHSRLGPPVHTTCHVTPAVTSVLHVVHVPEEEQPSPGDVVHVAPGAATEAPMVVDDVPSGVPDGAAVPAGPMGDDGIEMAAVLGARSRLRDPPLSYSRRRSRVVAVATPPRAPAEQFINHITSKKKIQDRPGKPCPSPESQGCWPAC</sequence>
<evidence type="ECO:0000256" key="1">
    <source>
        <dbReference type="SAM" id="MobiDB-lite"/>
    </source>
</evidence>
<accession>A0A1D6NSC9</accession>
<gene>
    <name evidence="2" type="ORF">ZEAMMB73_Zm00001d044938</name>
</gene>
<feature type="compositionally biased region" description="Pro residues" evidence="1">
    <location>
        <begin position="202"/>
        <end position="212"/>
    </location>
</feature>
<feature type="compositionally biased region" description="Low complexity" evidence="1">
    <location>
        <begin position="57"/>
        <end position="74"/>
    </location>
</feature>
<feature type="compositionally biased region" description="Low complexity" evidence="1">
    <location>
        <begin position="235"/>
        <end position="245"/>
    </location>
</feature>
<organism evidence="2">
    <name type="scientific">Zea mays</name>
    <name type="common">Maize</name>
    <dbReference type="NCBI Taxonomy" id="4577"/>
    <lineage>
        <taxon>Eukaryota</taxon>
        <taxon>Viridiplantae</taxon>
        <taxon>Streptophyta</taxon>
        <taxon>Embryophyta</taxon>
        <taxon>Tracheophyta</taxon>
        <taxon>Spermatophyta</taxon>
        <taxon>Magnoliopsida</taxon>
        <taxon>Liliopsida</taxon>
        <taxon>Poales</taxon>
        <taxon>Poaceae</taxon>
        <taxon>PACMAD clade</taxon>
        <taxon>Panicoideae</taxon>
        <taxon>Andropogonodae</taxon>
        <taxon>Andropogoneae</taxon>
        <taxon>Tripsacinae</taxon>
        <taxon>Zea</taxon>
    </lineage>
</organism>
<feature type="compositionally biased region" description="Low complexity" evidence="1">
    <location>
        <begin position="13"/>
        <end position="50"/>
    </location>
</feature>
<feature type="region of interest" description="Disordered" evidence="1">
    <location>
        <begin position="1"/>
        <end position="93"/>
    </location>
</feature>
<dbReference type="InParanoid" id="A0A1D6NSC9"/>
<feature type="region of interest" description="Disordered" evidence="1">
    <location>
        <begin position="369"/>
        <end position="393"/>
    </location>
</feature>
<proteinExistence type="predicted"/>